<dbReference type="SUPFAM" id="SSF47831">
    <property type="entry name" value="Enzyme I of the PEP:sugar phosphotransferase system HPr-binding (sub)domain"/>
    <property type="match status" value="1"/>
</dbReference>
<dbReference type="InterPro" id="IPR024692">
    <property type="entry name" value="PTS_EI"/>
</dbReference>
<keyword evidence="13 16" id="KW-0418">Kinase</keyword>
<evidence type="ECO:0000256" key="6">
    <source>
        <dbReference type="ARBA" id="ARBA00016544"/>
    </source>
</evidence>
<dbReference type="EC" id="2.7.3.9" evidence="5 16"/>
<protein>
    <recommendedName>
        <fullName evidence="6 16">Phosphoenolpyruvate-protein phosphotransferase</fullName>
        <ecNumber evidence="5 16">2.7.3.9</ecNumber>
    </recommendedName>
    <alternativeName>
        <fullName evidence="15 16">Phosphotransferase system, enzyme I</fullName>
    </alternativeName>
</protein>
<feature type="binding site" evidence="18">
    <location>
        <position position="457"/>
    </location>
    <ligand>
        <name>phosphoenolpyruvate</name>
        <dbReference type="ChEBI" id="CHEBI:58702"/>
    </ligand>
</feature>
<feature type="binding site" evidence="19">
    <location>
        <position position="425"/>
    </location>
    <ligand>
        <name>Mg(2+)</name>
        <dbReference type="ChEBI" id="CHEBI:18420"/>
    </ligand>
</feature>
<evidence type="ECO:0000256" key="10">
    <source>
        <dbReference type="ARBA" id="ARBA00022679"/>
    </source>
</evidence>
<dbReference type="Pfam" id="PF05524">
    <property type="entry name" value="PEP-utilisers_N"/>
    <property type="match status" value="1"/>
</dbReference>
<evidence type="ECO:0000313" key="24">
    <source>
        <dbReference type="Proteomes" id="UP000051660"/>
    </source>
</evidence>
<dbReference type="Gene3D" id="3.50.30.10">
    <property type="entry name" value="Phosphohistidine domain"/>
    <property type="match status" value="1"/>
</dbReference>
<feature type="binding site" evidence="18">
    <location>
        <position position="291"/>
    </location>
    <ligand>
        <name>phosphoenolpyruvate</name>
        <dbReference type="ChEBI" id="CHEBI:58702"/>
    </ligand>
</feature>
<dbReference type="Gene3D" id="1.10.274.10">
    <property type="entry name" value="PtsI, HPr-binding domain"/>
    <property type="match status" value="1"/>
</dbReference>
<evidence type="ECO:0000256" key="7">
    <source>
        <dbReference type="ARBA" id="ARBA00022448"/>
    </source>
</evidence>
<evidence type="ECO:0000256" key="19">
    <source>
        <dbReference type="PIRSR" id="PIRSR000732-3"/>
    </source>
</evidence>
<accession>A0A0R3N5K4</accession>
<dbReference type="NCBIfam" id="TIGR01417">
    <property type="entry name" value="PTS_I_fam"/>
    <property type="match status" value="1"/>
</dbReference>
<dbReference type="SUPFAM" id="SSF52009">
    <property type="entry name" value="Phosphohistidine domain"/>
    <property type="match status" value="1"/>
</dbReference>
<dbReference type="InterPro" id="IPR006318">
    <property type="entry name" value="PTS_EI-like"/>
</dbReference>
<dbReference type="InterPro" id="IPR015813">
    <property type="entry name" value="Pyrv/PenolPyrv_kinase-like_dom"/>
</dbReference>
<feature type="active site" description="Tele-phosphohistidine intermediate" evidence="17">
    <location>
        <position position="187"/>
    </location>
</feature>
<dbReference type="GO" id="GO:0008965">
    <property type="term" value="F:phosphoenolpyruvate-protein phosphotransferase activity"/>
    <property type="evidence" value="ECO:0007669"/>
    <property type="project" value="UniProtKB-EC"/>
</dbReference>
<evidence type="ECO:0000256" key="13">
    <source>
        <dbReference type="ARBA" id="ARBA00022777"/>
    </source>
</evidence>
<keyword evidence="14 16" id="KW-0460">Magnesium</keyword>
<dbReference type="InterPro" id="IPR040442">
    <property type="entry name" value="Pyrv_kinase-like_dom_sf"/>
</dbReference>
<evidence type="ECO:0000256" key="5">
    <source>
        <dbReference type="ARBA" id="ARBA00012232"/>
    </source>
</evidence>
<comment type="catalytic activity">
    <reaction evidence="1 16">
        <text>L-histidyl-[protein] + phosphoenolpyruvate = N(pros)-phospho-L-histidyl-[protein] + pyruvate</text>
        <dbReference type="Rhea" id="RHEA:23880"/>
        <dbReference type="Rhea" id="RHEA-COMP:9745"/>
        <dbReference type="Rhea" id="RHEA-COMP:9746"/>
        <dbReference type="ChEBI" id="CHEBI:15361"/>
        <dbReference type="ChEBI" id="CHEBI:29979"/>
        <dbReference type="ChEBI" id="CHEBI:58702"/>
        <dbReference type="ChEBI" id="CHEBI:64837"/>
        <dbReference type="EC" id="2.7.3.9"/>
    </reaction>
</comment>
<dbReference type="InterPro" id="IPR008279">
    <property type="entry name" value="PEP-util_enz_mobile_dom"/>
</dbReference>
<feature type="binding site" evidence="18">
    <location>
        <begin position="446"/>
        <end position="447"/>
    </location>
    <ligand>
        <name>phosphoenolpyruvate</name>
        <dbReference type="ChEBI" id="CHEBI:58702"/>
    </ligand>
</feature>
<keyword evidence="12 16" id="KW-0479">Metal-binding</keyword>
<dbReference type="EMBL" id="LLYB01000035">
    <property type="protein sequence ID" value="KRR27753.1"/>
    <property type="molecule type" value="Genomic_DNA"/>
</dbReference>
<dbReference type="SUPFAM" id="SSF51621">
    <property type="entry name" value="Phosphoenolpyruvate/pyruvate domain"/>
    <property type="match status" value="1"/>
</dbReference>
<comment type="similarity">
    <text evidence="4 16">Belongs to the PEP-utilizing enzyme family.</text>
</comment>
<evidence type="ECO:0000259" key="22">
    <source>
        <dbReference type="Pfam" id="PF05524"/>
    </source>
</evidence>
<dbReference type="Pfam" id="PF00391">
    <property type="entry name" value="PEP-utilizers"/>
    <property type="match status" value="1"/>
</dbReference>
<evidence type="ECO:0000256" key="12">
    <source>
        <dbReference type="ARBA" id="ARBA00022723"/>
    </source>
</evidence>
<evidence type="ECO:0000256" key="9">
    <source>
        <dbReference type="ARBA" id="ARBA00022597"/>
    </source>
</evidence>
<feature type="binding site" evidence="19">
    <location>
        <position position="447"/>
    </location>
    <ligand>
        <name>Mg(2+)</name>
        <dbReference type="ChEBI" id="CHEBI:18420"/>
    </ligand>
</feature>
<dbReference type="PRINTS" id="PR01736">
    <property type="entry name" value="PHPHTRNFRASE"/>
</dbReference>
<dbReference type="PIRSF" id="PIRSF000732">
    <property type="entry name" value="PTS_enzyme_I"/>
    <property type="match status" value="1"/>
</dbReference>
<sequence>MQGGATGLAYRGRTASIGFAHGPFVRVDADTNGERVAGNLAEEALALRAAIDTASGQIADLAGIAGGEAAQILEFQVALLEDEDFIEDIFASIGEGDAADVAWRSALDAQIADYNSAADEYLKARSSDLADLRDRVINILRGGGGQALEIPSGAVVCADDLPPSRFLEIDWSGGGGLALLRGSPTSHVAMLARARGIPMVVQLGAIPDIGATALLDGEGATLELDPGAEQVRLFEKRRESHRKSRASARAILRRPTASWRGERIKLFINIQRVDDLEHADAQYADGIGLMRTEFLLTERGGLPDEETQFGAYDAVLRWADRRPVTIRTFDAGGDKPVAGFTLDGEANPFLGVRGLRLCLARPEIFAIQLRALARAAVRGNLKVMFPMVTSADELEAGRRLFAEIVQRLQADGIAAMLPELGIMVEVPAAALAIASFKASFFSIGSNDLAQYVLACDRSNGALAPLMDPLHPAVLELIARTAEHGRRAGISVSLCGDMAGDPRCLPALLNCGLRELSVNASALAQIKQTIDRLSSGGGVG</sequence>
<dbReference type="OrthoDB" id="9765468at2"/>
<evidence type="ECO:0000256" key="17">
    <source>
        <dbReference type="PIRSR" id="PIRSR000732-1"/>
    </source>
</evidence>
<keyword evidence="7 16" id="KW-0813">Transport</keyword>
<keyword evidence="10 16" id="KW-0808">Transferase</keyword>
<dbReference type="InterPro" id="IPR036637">
    <property type="entry name" value="Phosphohistidine_dom_sf"/>
</dbReference>
<evidence type="ECO:0000256" key="1">
    <source>
        <dbReference type="ARBA" id="ARBA00000683"/>
    </source>
</evidence>
<reference evidence="23 24" key="1">
    <citation type="submission" date="2014-03" db="EMBL/GenBank/DDBJ databases">
        <title>Bradyrhizobium valentinum sp. nov., isolated from effective nodules of Lupinus mariae-josephae, a lupine endemic of basic-lime soils in Eastern Spain.</title>
        <authorList>
            <person name="Duran D."/>
            <person name="Rey L."/>
            <person name="Navarro A."/>
            <person name="Busquets A."/>
            <person name="Imperial J."/>
            <person name="Ruiz-Argueso T."/>
        </authorList>
    </citation>
    <scope>NUCLEOTIDE SEQUENCE [LARGE SCALE GENOMIC DNA]</scope>
    <source>
        <strain evidence="23 24">CCBAU 23086</strain>
    </source>
</reference>
<evidence type="ECO:0000256" key="16">
    <source>
        <dbReference type="PIRNR" id="PIRNR000732"/>
    </source>
</evidence>
<keyword evidence="23" id="KW-0670">Pyruvate</keyword>
<keyword evidence="8 16" id="KW-0963">Cytoplasm</keyword>
<feature type="domain" description="PEP-utilising enzyme C-terminal" evidence="21">
    <location>
        <begin position="254"/>
        <end position="532"/>
    </location>
</feature>
<dbReference type="Pfam" id="PF02896">
    <property type="entry name" value="PEP-utilizers_C"/>
    <property type="match status" value="1"/>
</dbReference>
<evidence type="ECO:0000259" key="21">
    <source>
        <dbReference type="Pfam" id="PF02896"/>
    </source>
</evidence>
<feature type="domain" description="Phosphotransferase system enzyme I N-terminal" evidence="22">
    <location>
        <begin position="11"/>
        <end position="125"/>
    </location>
</feature>
<dbReference type="GO" id="GO:0005737">
    <property type="term" value="C:cytoplasm"/>
    <property type="evidence" value="ECO:0007669"/>
    <property type="project" value="UniProtKB-SubCell"/>
</dbReference>
<dbReference type="RefSeq" id="WP_057856473.1">
    <property type="nucleotide sequence ID" value="NZ_LLYB01000035.1"/>
</dbReference>
<dbReference type="Proteomes" id="UP000051660">
    <property type="component" value="Unassembled WGS sequence"/>
</dbReference>
<evidence type="ECO:0000256" key="4">
    <source>
        <dbReference type="ARBA" id="ARBA00007837"/>
    </source>
</evidence>
<dbReference type="InterPro" id="IPR050499">
    <property type="entry name" value="PEP-utilizing_PTS_enzyme"/>
</dbReference>
<comment type="cofactor">
    <cofactor evidence="2 16 19">
        <name>Mg(2+)</name>
        <dbReference type="ChEBI" id="CHEBI:18420"/>
    </cofactor>
</comment>
<feature type="binding site" evidence="18">
    <location>
        <position position="327"/>
    </location>
    <ligand>
        <name>phosphoenolpyruvate</name>
        <dbReference type="ChEBI" id="CHEBI:58702"/>
    </ligand>
</feature>
<dbReference type="AlphaFoldDB" id="A0A0R3N5K4"/>
<comment type="caution">
    <text evidence="23">The sequence shown here is derived from an EMBL/GenBank/DDBJ whole genome shotgun (WGS) entry which is preliminary data.</text>
</comment>
<evidence type="ECO:0000259" key="20">
    <source>
        <dbReference type="Pfam" id="PF00391"/>
    </source>
</evidence>
<evidence type="ECO:0000256" key="14">
    <source>
        <dbReference type="ARBA" id="ARBA00022842"/>
    </source>
</evidence>
<dbReference type="InterPro" id="IPR008731">
    <property type="entry name" value="PTS_EIN"/>
</dbReference>
<dbReference type="GO" id="GO:0016301">
    <property type="term" value="F:kinase activity"/>
    <property type="evidence" value="ECO:0007669"/>
    <property type="project" value="UniProtKB-KW"/>
</dbReference>
<dbReference type="PANTHER" id="PTHR46244">
    <property type="entry name" value="PHOSPHOENOLPYRUVATE-PROTEIN PHOSPHOTRANSFERASE"/>
    <property type="match status" value="1"/>
</dbReference>
<dbReference type="InterPro" id="IPR036618">
    <property type="entry name" value="PtsI_HPr-bd_sf"/>
</dbReference>
<evidence type="ECO:0000256" key="18">
    <source>
        <dbReference type="PIRSR" id="PIRSR000732-2"/>
    </source>
</evidence>
<dbReference type="InterPro" id="IPR000121">
    <property type="entry name" value="PEP_util_C"/>
</dbReference>
<evidence type="ECO:0000256" key="3">
    <source>
        <dbReference type="ARBA" id="ARBA00004496"/>
    </source>
</evidence>
<proteinExistence type="inferred from homology"/>
<gene>
    <name evidence="23" type="ORF">CQ14_29405</name>
</gene>
<keyword evidence="9 16" id="KW-0762">Sugar transport</keyword>
<organism evidence="23 24">
    <name type="scientific">Bradyrhizobium lablabi</name>
    <dbReference type="NCBI Taxonomy" id="722472"/>
    <lineage>
        <taxon>Bacteria</taxon>
        <taxon>Pseudomonadati</taxon>
        <taxon>Pseudomonadota</taxon>
        <taxon>Alphaproteobacteria</taxon>
        <taxon>Hyphomicrobiales</taxon>
        <taxon>Nitrobacteraceae</taxon>
        <taxon>Bradyrhizobium</taxon>
    </lineage>
</organism>
<evidence type="ECO:0000256" key="15">
    <source>
        <dbReference type="ARBA" id="ARBA00033235"/>
    </source>
</evidence>
<comment type="function">
    <text evidence="16">General (non sugar-specific) component of the phosphoenolpyruvate-dependent sugar phosphotransferase system (sugar PTS). This major carbohydrate active-transport system catalyzes the phosphorylation of incoming sugar substrates concomitantly with their translocation across the cell membrane. Enzyme I transfers the phosphoryl group from phosphoenolpyruvate (PEP) to the phosphoryl carrier protein (HPr).</text>
</comment>
<keyword evidence="11 16" id="KW-0598">Phosphotransferase system</keyword>
<evidence type="ECO:0000313" key="23">
    <source>
        <dbReference type="EMBL" id="KRR27753.1"/>
    </source>
</evidence>
<comment type="subcellular location">
    <subcellularLocation>
        <location evidence="3 16">Cytoplasm</location>
    </subcellularLocation>
</comment>
<evidence type="ECO:0000256" key="2">
    <source>
        <dbReference type="ARBA" id="ARBA00001946"/>
    </source>
</evidence>
<dbReference type="InterPro" id="IPR023151">
    <property type="entry name" value="PEP_util_CS"/>
</dbReference>
<dbReference type="GO" id="GO:0009401">
    <property type="term" value="P:phosphoenolpyruvate-dependent sugar phosphotransferase system"/>
    <property type="evidence" value="ECO:0007669"/>
    <property type="project" value="UniProtKB-KW"/>
</dbReference>
<evidence type="ECO:0000256" key="8">
    <source>
        <dbReference type="ARBA" id="ARBA00022490"/>
    </source>
</evidence>
<feature type="domain" description="PEP-utilising enzyme mobile" evidence="20">
    <location>
        <begin position="150"/>
        <end position="208"/>
    </location>
</feature>
<dbReference type="PROSITE" id="PS00742">
    <property type="entry name" value="PEP_ENZYMES_2"/>
    <property type="match status" value="1"/>
</dbReference>
<dbReference type="GO" id="GO:0046872">
    <property type="term" value="F:metal ion binding"/>
    <property type="evidence" value="ECO:0007669"/>
    <property type="project" value="UniProtKB-KW"/>
</dbReference>
<feature type="active site" description="Proton donor" evidence="17">
    <location>
        <position position="494"/>
    </location>
</feature>
<dbReference type="Gene3D" id="3.20.20.60">
    <property type="entry name" value="Phosphoenolpyruvate-binding domains"/>
    <property type="match status" value="1"/>
</dbReference>
<evidence type="ECO:0000256" key="11">
    <source>
        <dbReference type="ARBA" id="ARBA00022683"/>
    </source>
</evidence>
<dbReference type="PANTHER" id="PTHR46244:SF6">
    <property type="entry name" value="PHOSPHOENOLPYRUVATE-PROTEIN PHOSPHOTRANSFERASE"/>
    <property type="match status" value="1"/>
</dbReference>
<name>A0A0R3N5K4_9BRAD</name>